<keyword evidence="22 28" id="KW-1071">Ligand-gated ion channel</keyword>
<dbReference type="GO" id="GO:0008239">
    <property type="term" value="F:dipeptidyl-peptidase activity"/>
    <property type="evidence" value="ECO:0007669"/>
    <property type="project" value="UniProtKB-EC"/>
</dbReference>
<evidence type="ECO:0000256" key="4">
    <source>
        <dbReference type="ARBA" id="ARBA00010036"/>
    </source>
</evidence>
<dbReference type="InterPro" id="IPR001320">
    <property type="entry name" value="Iontro_rcpt_C"/>
</dbReference>
<feature type="binding site" evidence="25">
    <location>
        <position position="288"/>
    </location>
    <ligand>
        <name>L-glutamate</name>
        <dbReference type="ChEBI" id="CHEBI:29985"/>
    </ligand>
</feature>
<keyword evidence="16 28" id="KW-0770">Synapse</keyword>
<keyword evidence="14" id="KW-0720">Serine protease</keyword>
<feature type="transmembrane region" description="Helical" evidence="28">
    <location>
        <begin position="417"/>
        <end position="434"/>
    </location>
</feature>
<keyword evidence="10" id="KW-0808">Transferase</keyword>
<evidence type="ECO:0000256" key="19">
    <source>
        <dbReference type="ARBA" id="ARBA00023170"/>
    </source>
</evidence>
<evidence type="ECO:0000313" key="31">
    <source>
        <dbReference type="EMBL" id="KAK2840826.1"/>
    </source>
</evidence>
<evidence type="ECO:0000259" key="30">
    <source>
        <dbReference type="SMART" id="SM00918"/>
    </source>
</evidence>
<evidence type="ECO:0000256" key="7">
    <source>
        <dbReference type="ARBA" id="ARBA00022475"/>
    </source>
</evidence>
<feature type="binding site" evidence="25">
    <location>
        <position position="120"/>
    </location>
    <ligand>
        <name>L-glutamate</name>
        <dbReference type="ChEBI" id="CHEBI:29985"/>
    </ligand>
</feature>
<feature type="binding site" evidence="25">
    <location>
        <position position="127"/>
    </location>
    <ligand>
        <name>L-glutamate</name>
        <dbReference type="ChEBI" id="CHEBI:29985"/>
    </ligand>
</feature>
<keyword evidence="7 28" id="KW-1003">Cell membrane</keyword>
<keyword evidence="27" id="KW-1015">Disulfide bond</keyword>
<evidence type="ECO:0000256" key="23">
    <source>
        <dbReference type="ARBA" id="ARBA00023303"/>
    </source>
</evidence>
<dbReference type="Gene3D" id="3.40.190.10">
    <property type="entry name" value="Periplasmic binding protein-like II"/>
    <property type="match status" value="2"/>
</dbReference>
<evidence type="ECO:0000256" key="18">
    <source>
        <dbReference type="ARBA" id="ARBA00023136"/>
    </source>
</evidence>
<dbReference type="FunFam" id="3.40.50.1820:FF:000016">
    <property type="entry name" value="Dipeptidyl peptidase 8-like isoform"/>
    <property type="match status" value="1"/>
</dbReference>
<keyword evidence="17 28" id="KW-0406">Ion transport</keyword>
<keyword evidence="5" id="KW-0031">Aminopeptidase</keyword>
<dbReference type="FunFam" id="3.40.190.10:FF:000364">
    <property type="entry name" value="Si:dkey-183j2.10"/>
    <property type="match status" value="1"/>
</dbReference>
<comment type="similarity">
    <text evidence="4">Belongs to the peptidase S9B family. DPPIV subfamily.</text>
</comment>
<keyword evidence="8" id="KW-0645">Protease</keyword>
<dbReference type="InterPro" id="IPR001508">
    <property type="entry name" value="Iono_Glu_rcpt_met"/>
</dbReference>
<dbReference type="SMART" id="SM00918">
    <property type="entry name" value="Lig_chan-Glu_bd"/>
    <property type="match status" value="1"/>
</dbReference>
<keyword evidence="12" id="KW-0732">Signal</keyword>
<evidence type="ECO:0000256" key="10">
    <source>
        <dbReference type="ARBA" id="ARBA00022679"/>
    </source>
</evidence>
<evidence type="ECO:0000256" key="3">
    <source>
        <dbReference type="ARBA" id="ARBA00008685"/>
    </source>
</evidence>
<evidence type="ECO:0000256" key="21">
    <source>
        <dbReference type="ARBA" id="ARBA00023257"/>
    </source>
</evidence>
<evidence type="ECO:0000313" key="32">
    <source>
        <dbReference type="Proteomes" id="UP001187315"/>
    </source>
</evidence>
<dbReference type="Proteomes" id="UP001187315">
    <property type="component" value="Unassembled WGS sequence"/>
</dbReference>
<keyword evidence="23 28" id="KW-0407">Ion channel</keyword>
<evidence type="ECO:0000256" key="17">
    <source>
        <dbReference type="ARBA" id="ARBA00023065"/>
    </source>
</evidence>
<dbReference type="SUPFAM" id="SSF82171">
    <property type="entry name" value="DPP6 N-terminal domain-like"/>
    <property type="match status" value="1"/>
</dbReference>
<dbReference type="GO" id="GO:0008236">
    <property type="term" value="F:serine-type peptidase activity"/>
    <property type="evidence" value="ECO:0007669"/>
    <property type="project" value="UniProtKB-KW"/>
</dbReference>
<dbReference type="PANTHER" id="PTHR11731">
    <property type="entry name" value="PROTEASE FAMILY S9B,C DIPEPTIDYL-PEPTIDASE IV-RELATED"/>
    <property type="match status" value="1"/>
</dbReference>
<proteinExistence type="inferred from homology"/>
<evidence type="ECO:0000256" key="28">
    <source>
        <dbReference type="RuleBase" id="RU367118"/>
    </source>
</evidence>
<dbReference type="InterPro" id="IPR029058">
    <property type="entry name" value="AB_hydrolase_fold"/>
</dbReference>
<feature type="binding site" evidence="25">
    <location>
        <position position="122"/>
    </location>
    <ligand>
        <name>L-glutamate</name>
        <dbReference type="ChEBI" id="CHEBI:29985"/>
    </ligand>
</feature>
<comment type="subcellular location">
    <subcellularLocation>
        <location evidence="24 28">Postsynaptic cell membrane</location>
        <topology evidence="24 28">Multi-pass membrane protein</topology>
    </subcellularLocation>
</comment>
<dbReference type="PRINTS" id="PR00177">
    <property type="entry name" value="NMDARECEPTOR"/>
</dbReference>
<keyword evidence="6 28" id="KW-0813">Transport</keyword>
<dbReference type="GO" id="GO:0004177">
    <property type="term" value="F:aminopeptidase activity"/>
    <property type="evidence" value="ECO:0007669"/>
    <property type="project" value="UniProtKB-KW"/>
</dbReference>
<dbReference type="GO" id="GO:0045211">
    <property type="term" value="C:postsynaptic membrane"/>
    <property type="evidence" value="ECO:0007669"/>
    <property type="project" value="UniProtKB-SubCell"/>
</dbReference>
<dbReference type="Gene3D" id="2.140.10.30">
    <property type="entry name" value="Dipeptidylpeptidase IV, N-terminal domain"/>
    <property type="match status" value="1"/>
</dbReference>
<dbReference type="Pfam" id="PF00326">
    <property type="entry name" value="Peptidase_S9"/>
    <property type="match status" value="1"/>
</dbReference>
<dbReference type="SUPFAM" id="SSF53474">
    <property type="entry name" value="alpha/beta-Hydrolases"/>
    <property type="match status" value="1"/>
</dbReference>
<dbReference type="FunFam" id="1.10.287.70:FF:000143">
    <property type="entry name" value="Probable glutamate receptor"/>
    <property type="match status" value="1"/>
</dbReference>
<evidence type="ECO:0000256" key="1">
    <source>
        <dbReference type="ARBA" id="ARBA00001257"/>
    </source>
</evidence>
<dbReference type="Gene3D" id="1.10.287.70">
    <property type="match status" value="1"/>
</dbReference>
<feature type="transmembrane region" description="Helical" evidence="28">
    <location>
        <begin position="20"/>
        <end position="39"/>
    </location>
</feature>
<dbReference type="SUPFAM" id="SSF53850">
    <property type="entry name" value="Periplasmic binding protein-like II"/>
    <property type="match status" value="1"/>
</dbReference>
<sequence>MCWTLREADYKSRVSLISENITMVFLGLLWLVAAVVHICSAEPQPLKVTTIKQEPYTMSKGSEFEGFCMDLLSALAEKLSFKYNVRLVKDGKYGQKDERGNWAGMIGEVVRGEADLAMAPLTLTAVREMAVDMTKPFMQTGISFVMRKDTGSEDSQYLSFLNLFSSEMWISLIIAYLLTSLCIFLVARISPSEWSQPQTEKNHFTVSHSFWYTIGALTLQGAGPHPKSFSGRVITAIWWLFSLVVLACYFANLSNWMYMDNKQLSIKSFEDLANQNVIEYGTIKGSSTMALFKNSNNPTYRRIYENMERKQSYAVTMEEGIRMSQGGKYAFIGESVSLDLAVARYCNLIRASEVIGMRGYSIAVPLGSPMLKNLSVAILQLSESGELDYLLSKWWASSCMEENAQASSLKPSSLKGVFLLLALGLGLGLVLAIMELTAKSRNIANAEQKSCCSVLTTELDVLCQGKYTQYATHVAISADEHSDINNLDFLPVKNRMNKESLKYNFTICISNLFGNYNNVLQFAQTMEMYKLLGVERVVIYNTSCGSDLTRLLQHYEKEGFLEIVSWPIDQFLNPSTGWDITVHKGDLHYYGQLVTLNECSYRHMYQSKYVLLNDIDEIIMPYKYSNLELLMESLQHEHEDVNVFLIENHIFPKTQLEESGYPCCQILWRLVCRLMYRVKRVKLEDEKEGSWKSFTAVKMTAVDDLSDSTEVVEMEDVPSQFFVEKHSWDGLREIIHGSRKYSGMIVNKAPHDFQFVQKNDELSPHSHRLYYLGMPYGSRENSLLYSEIPKKIRKEALLVLSWKQMLDHFQATPQHGVYSREEELLRERKRLGVFGITSYDYHARSGLFLFQASNSLFYCHDGGHNGFIQAAPMKPVEIKTQCSGIRMDPKICPGDPSFIAFINNNDLWVTNFETGEERRLTFCHKGLNNVKDDPKSAGVATFVIQEEFDRFTGYWWCPAVSEDADGGKTMQMLYEEVDESEVEIIHVPSPALEERKADVYRYPRTGSNNPQISLKLAEIKTDANGEILSAENKELVLPFNTLFPGAEYIARAGWTKDGKYAWAVLLDRSQQKLQLVLLPPALFLSVSPEGPQWEEHVAAMPEGVHPYIIYEELTDIWINVHDIFYPFVQTSNDEITFLWVNESKTGFCHLYRVTSHLQPGCHQWSRDYSPTEDDFKCQIKEEVAITSGEWEVLARHGSKIWVNEETKLVYFQGTKDTPLEHHLYVGSYETPGDIVRLTKPGFSHSCSVSQSFDMFISHYSNVSTPPCVHVYKLVGSDSDPLHKEPEFWASMMEAAGCPADYVPPEIFSFPAKSGFELYGMLYKPHNLKPGKKHPAILFVYGGPQVQLVNNSYKGVKYLRLNTLASLGYAVVVIDGRGSCQRGLKFEGALKNKMGQVEIEDQVEGLQYVADKYKFIDLSRVAIHGWSYGGFLSLMGLIRRPNVFKVAVAGAPVTVWMAYDTGYTERYMDVPENNQQGYEAGSVALHVDKLPNEPNRLLILHGFLDENVHFFHTNFLVSQLIRAGKPYQLQIYPNERHSIRCPESGEHYEIMLLHFLQQHL</sequence>
<feature type="binding site" evidence="25">
    <location>
        <position position="334"/>
    </location>
    <ligand>
        <name>L-glutamate</name>
        <dbReference type="ChEBI" id="CHEBI:29985"/>
    </ligand>
</feature>
<dbReference type="Pfam" id="PF01697">
    <property type="entry name" value="Glyco_transf_92"/>
    <property type="match status" value="1"/>
</dbReference>
<evidence type="ECO:0000256" key="9">
    <source>
        <dbReference type="ARBA" id="ARBA00022676"/>
    </source>
</evidence>
<reference evidence="31" key="1">
    <citation type="submission" date="2023-08" db="EMBL/GenBank/DDBJ databases">
        <title>Pelteobagrus vachellii genome.</title>
        <authorList>
            <person name="Liu H."/>
        </authorList>
    </citation>
    <scope>NUCLEOTIDE SEQUENCE</scope>
    <source>
        <strain evidence="31">PRFRI_2022a</strain>
        <tissue evidence="31">Muscle</tissue>
    </source>
</reference>
<evidence type="ECO:0000256" key="2">
    <source>
        <dbReference type="ARBA" id="ARBA00007647"/>
    </source>
</evidence>
<feature type="binding site" evidence="25">
    <location>
        <position position="287"/>
    </location>
    <ligand>
        <name>L-glutamate</name>
        <dbReference type="ChEBI" id="CHEBI:29985"/>
    </ligand>
</feature>
<keyword evidence="20" id="KW-0325">Glycoprotein</keyword>
<dbReference type="GO" id="GO:0015276">
    <property type="term" value="F:ligand-gated monoatomic ion channel activity"/>
    <property type="evidence" value="ECO:0007669"/>
    <property type="project" value="InterPro"/>
</dbReference>
<dbReference type="PANTHER" id="PTHR11731:SF193">
    <property type="entry name" value="DIPEPTIDYL PEPTIDASE 9"/>
    <property type="match status" value="1"/>
</dbReference>
<evidence type="ECO:0000256" key="5">
    <source>
        <dbReference type="ARBA" id="ARBA00022438"/>
    </source>
</evidence>
<keyword evidence="32" id="KW-1185">Reference proteome</keyword>
<dbReference type="InterPro" id="IPR001375">
    <property type="entry name" value="Peptidase_S9_cat"/>
</dbReference>
<dbReference type="SUPFAM" id="SSF81324">
    <property type="entry name" value="Voltage-gated potassium channels"/>
    <property type="match status" value="1"/>
</dbReference>
<dbReference type="Pfam" id="PF00930">
    <property type="entry name" value="DPPIV_N"/>
    <property type="match status" value="1"/>
</dbReference>
<keyword evidence="13" id="KW-0378">Hydrolase</keyword>
<comment type="function">
    <text evidence="28">Receptor for glutamate that functions as a ligand-gated ion channel in the central nervous system and plays an important role in excitatory synaptic transmission. L-glutamate acts as an excitatory neurotransmitter at many synapses in the central nervous system.</text>
</comment>
<evidence type="ECO:0000259" key="29">
    <source>
        <dbReference type="SMART" id="SM00079"/>
    </source>
</evidence>
<dbReference type="InterPro" id="IPR045785">
    <property type="entry name" value="Dpp_8/9_N"/>
</dbReference>
<evidence type="ECO:0000256" key="6">
    <source>
        <dbReference type="ARBA" id="ARBA00022448"/>
    </source>
</evidence>
<evidence type="ECO:0000256" key="24">
    <source>
        <dbReference type="ARBA" id="ARBA00034104"/>
    </source>
</evidence>
<name>A0AA88SLJ7_TACVA</name>
<evidence type="ECO:0000256" key="14">
    <source>
        <dbReference type="ARBA" id="ARBA00022825"/>
    </source>
</evidence>
<gene>
    <name evidence="31" type="ORF">Q7C36_012405</name>
</gene>
<feature type="transmembrane region" description="Helical" evidence="28">
    <location>
        <begin position="236"/>
        <end position="258"/>
    </location>
</feature>
<comment type="catalytic activity">
    <reaction evidence="1">
        <text>Release of an N-terminal dipeptide, Xaa-Yaa-|-Zaa-, from a polypeptide, preferentially when Yaa is Pro, provided Zaa is neither Pro nor hydroxyproline.</text>
        <dbReference type="EC" id="3.4.14.5"/>
    </reaction>
</comment>
<evidence type="ECO:0000256" key="11">
    <source>
        <dbReference type="ARBA" id="ARBA00022692"/>
    </source>
</evidence>
<keyword evidence="19 28" id="KW-0675">Receptor</keyword>
<evidence type="ECO:0000256" key="26">
    <source>
        <dbReference type="PIRSR" id="PIRSR601508-2"/>
    </source>
</evidence>
<accession>A0AA88SLJ7</accession>
<dbReference type="SMART" id="SM00079">
    <property type="entry name" value="PBPe"/>
    <property type="match status" value="1"/>
</dbReference>
<feature type="domain" description="Ionotropic glutamate receptor L-glutamate and glycine-binding" evidence="30">
    <location>
        <begin position="55"/>
        <end position="111"/>
    </location>
</feature>
<dbReference type="InterPro" id="IPR019594">
    <property type="entry name" value="Glu/Gly-bd"/>
</dbReference>
<feature type="domain" description="Ionotropic glutamate receptor C-terminal" evidence="29">
    <location>
        <begin position="45"/>
        <end position="397"/>
    </location>
</feature>
<feature type="site" description="Interaction with the cone snail toxin Con-ikot-ikot" evidence="26">
    <location>
        <position position="293"/>
    </location>
</feature>
<keyword evidence="9" id="KW-0328">Glycosyltransferase</keyword>
<evidence type="ECO:0000256" key="16">
    <source>
        <dbReference type="ARBA" id="ARBA00023018"/>
    </source>
</evidence>
<dbReference type="Pfam" id="PF19520">
    <property type="entry name" value="Dpp_8_9_N"/>
    <property type="match status" value="1"/>
</dbReference>
<dbReference type="InterPro" id="IPR002469">
    <property type="entry name" value="Peptidase_S9B_N"/>
</dbReference>
<evidence type="ECO:0000256" key="27">
    <source>
        <dbReference type="PIRSR" id="PIRSR601508-3"/>
    </source>
</evidence>
<dbReference type="InterPro" id="IPR050278">
    <property type="entry name" value="Serine_Prot_S9B/DPPIV"/>
</dbReference>
<feature type="disulfide bond" evidence="27">
    <location>
        <begin position="346"/>
        <end position="399"/>
    </location>
</feature>
<dbReference type="FunFam" id="2.140.10.30:FF:000002">
    <property type="entry name" value="Dipeptidyl peptidase 8-like isoform"/>
    <property type="match status" value="1"/>
</dbReference>
<dbReference type="EMBL" id="JAVHJS010000012">
    <property type="protein sequence ID" value="KAK2840826.1"/>
    <property type="molecule type" value="Genomic_DNA"/>
</dbReference>
<dbReference type="Gene3D" id="3.40.50.1820">
    <property type="entry name" value="alpha/beta hydrolase"/>
    <property type="match status" value="1"/>
</dbReference>
<evidence type="ECO:0000256" key="12">
    <source>
        <dbReference type="ARBA" id="ARBA00022729"/>
    </source>
</evidence>
<protein>
    <recommendedName>
        <fullName evidence="28">Glutamate receptor</fullName>
    </recommendedName>
</protein>
<dbReference type="CDD" id="cd13685">
    <property type="entry name" value="PBP2_iGluR_non_NMDA_like"/>
    <property type="match status" value="1"/>
</dbReference>
<evidence type="ECO:0000256" key="25">
    <source>
        <dbReference type="PIRSR" id="PIRSR601508-1"/>
    </source>
</evidence>
<dbReference type="GO" id="GO:0038023">
    <property type="term" value="F:signaling receptor activity"/>
    <property type="evidence" value="ECO:0007669"/>
    <property type="project" value="InterPro"/>
</dbReference>
<comment type="similarity">
    <text evidence="2">Belongs to the glycosyltransferase 92 family.</text>
</comment>
<dbReference type="Pfam" id="PF00060">
    <property type="entry name" value="Lig_chan"/>
    <property type="match status" value="1"/>
</dbReference>
<organism evidence="31 32">
    <name type="scientific">Tachysurus vachellii</name>
    <name type="common">Darkbarbel catfish</name>
    <name type="synonym">Pelteobagrus vachellii</name>
    <dbReference type="NCBI Taxonomy" id="175792"/>
    <lineage>
        <taxon>Eukaryota</taxon>
        <taxon>Metazoa</taxon>
        <taxon>Chordata</taxon>
        <taxon>Craniata</taxon>
        <taxon>Vertebrata</taxon>
        <taxon>Euteleostomi</taxon>
        <taxon>Actinopterygii</taxon>
        <taxon>Neopterygii</taxon>
        <taxon>Teleostei</taxon>
        <taxon>Ostariophysi</taxon>
        <taxon>Siluriformes</taxon>
        <taxon>Bagridae</taxon>
        <taxon>Tachysurus</taxon>
    </lineage>
</organism>
<keyword evidence="15 28" id="KW-1133">Transmembrane helix</keyword>
<evidence type="ECO:0000256" key="20">
    <source>
        <dbReference type="ARBA" id="ARBA00023180"/>
    </source>
</evidence>
<dbReference type="GO" id="GO:0016757">
    <property type="term" value="F:glycosyltransferase activity"/>
    <property type="evidence" value="ECO:0007669"/>
    <property type="project" value="UniProtKB-KW"/>
</dbReference>
<evidence type="ECO:0000256" key="13">
    <source>
        <dbReference type="ARBA" id="ARBA00022801"/>
    </source>
</evidence>
<evidence type="ECO:0000256" key="22">
    <source>
        <dbReference type="ARBA" id="ARBA00023286"/>
    </source>
</evidence>
<keyword evidence="18 28" id="KW-0472">Membrane</keyword>
<dbReference type="GO" id="GO:0006508">
    <property type="term" value="P:proteolysis"/>
    <property type="evidence" value="ECO:0007669"/>
    <property type="project" value="UniProtKB-KW"/>
</dbReference>
<comment type="caution">
    <text evidence="31">The sequence shown here is derived from an EMBL/GenBank/DDBJ whole genome shotgun (WGS) entry which is preliminary data.</text>
</comment>
<evidence type="ECO:0000256" key="8">
    <source>
        <dbReference type="ARBA" id="ARBA00022670"/>
    </source>
</evidence>
<evidence type="ECO:0000256" key="15">
    <source>
        <dbReference type="ARBA" id="ARBA00022989"/>
    </source>
</evidence>
<keyword evidence="11 28" id="KW-0812">Transmembrane</keyword>
<comment type="similarity">
    <text evidence="3 28">Belongs to the glutamate-gated ion channel (TC 1.A.10.1) family.</text>
</comment>
<dbReference type="InterPro" id="IPR008166">
    <property type="entry name" value="Glyco_transf_92"/>
</dbReference>
<feature type="site" description="Crucial to convey clamshell closure to channel opening" evidence="26">
    <location>
        <position position="266"/>
    </location>
</feature>
<dbReference type="Pfam" id="PF10613">
    <property type="entry name" value="Lig_chan-Glu_bd"/>
    <property type="match status" value="1"/>
</dbReference>
<keyword evidence="21 28" id="KW-0628">Postsynaptic cell membrane</keyword>
<feature type="transmembrane region" description="Helical" evidence="28">
    <location>
        <begin position="168"/>
        <end position="187"/>
    </location>
</feature>